<dbReference type="SUPFAM" id="SSF55486">
    <property type="entry name" value="Metalloproteases ('zincins'), catalytic domain"/>
    <property type="match status" value="1"/>
</dbReference>
<feature type="compositionally biased region" description="Low complexity" evidence="1">
    <location>
        <begin position="93"/>
        <end position="105"/>
    </location>
</feature>
<feature type="compositionally biased region" description="Basic and acidic residues" evidence="1">
    <location>
        <begin position="259"/>
        <end position="287"/>
    </location>
</feature>
<dbReference type="InterPro" id="IPR024079">
    <property type="entry name" value="MetalloPept_cat_dom_sf"/>
</dbReference>
<evidence type="ECO:0000259" key="2">
    <source>
        <dbReference type="Pfam" id="PF11350"/>
    </source>
</evidence>
<dbReference type="RefSeq" id="WP_252096490.1">
    <property type="nucleotide sequence ID" value="NZ_CP098609.1"/>
</dbReference>
<dbReference type="InterPro" id="IPR022603">
    <property type="entry name" value="DUF3152"/>
</dbReference>
<proteinExistence type="predicted"/>
<reference evidence="3" key="1">
    <citation type="submission" date="2021-08" db="EMBL/GenBank/DDBJ databases">
        <title>DNA methylation of m4C regulates biosynthesis of daptomycin in Streptomyces roseosporus L30.</title>
        <authorList>
            <person name="Fang J.-L."/>
        </authorList>
    </citation>
    <scope>NUCLEOTIDE SEQUENCE</scope>
    <source>
        <strain evidence="3">L30</strain>
    </source>
</reference>
<name>A0ABY4USC9_STRFL</name>
<dbReference type="EMBL" id="CP098609">
    <property type="protein sequence ID" value="USC47171.1"/>
    <property type="molecule type" value="Genomic_DNA"/>
</dbReference>
<evidence type="ECO:0000313" key="3">
    <source>
        <dbReference type="EMBL" id="USC47171.1"/>
    </source>
</evidence>
<sequence>MGRHSRKGSGAIRPDATAAEPGGERAAARPASGTGRRRRTAPAPAPTADGRNLFSPLTGDGQAPFSPDADAPQVRGGHPEQREQGGGWGGTWSTGPQPRYGQEPGAPAPHGAPHPQAPHQYPGPDGRPGDARPYPGGSAGPLGSQDTAARQQAVARQVSAQRAAQRAADGRAAQQQPGGPPVPGPRQEFVDAFDAEAPGTASAVPSAGAPEGPDDAEAAEPDERTAPRGSKGRTFTGIAAAAVTTVLAVVVAGQVAEDSGDRAAEARAAEVERQGLDGEASRSDARPTPEQAAPKPEVKPLSYAARMAQPYPLAADLKASGEFEAVPGLAKAPGKGQKHRYRIDVEKGLGLDAGLFAEAVQKTLNDDRSWAHNGAMTFERISSGQPDFVITLASPGTTGDWCAKSGLDTTIDNVSCDSASTDRVMINAYRWAQGAATFGPDKLLPYRQMLINHEVGHRLGYNHVSCRTPGALAPVMQQQTKTLELEGIKCKPNPWVHPKG</sequence>
<dbReference type="Proteomes" id="UP001056079">
    <property type="component" value="Chromosome"/>
</dbReference>
<feature type="domain" description="DUF3152" evidence="2">
    <location>
        <begin position="317"/>
        <end position="498"/>
    </location>
</feature>
<feature type="region of interest" description="Disordered" evidence="1">
    <location>
        <begin position="1"/>
        <end position="234"/>
    </location>
</feature>
<evidence type="ECO:0000313" key="4">
    <source>
        <dbReference type="Proteomes" id="UP001056079"/>
    </source>
</evidence>
<feature type="region of interest" description="Disordered" evidence="1">
    <location>
        <begin position="257"/>
        <end position="301"/>
    </location>
</feature>
<dbReference type="Gene3D" id="3.40.390.10">
    <property type="entry name" value="Collagenase (Catalytic Domain)"/>
    <property type="match status" value="1"/>
</dbReference>
<dbReference type="Pfam" id="PF11350">
    <property type="entry name" value="DUF3152"/>
    <property type="match status" value="1"/>
</dbReference>
<feature type="compositionally biased region" description="Pro residues" evidence="1">
    <location>
        <begin position="106"/>
        <end position="116"/>
    </location>
</feature>
<organism evidence="3 4">
    <name type="scientific">Streptomyces filamentosus</name>
    <name type="common">Streptomyces roseosporus</name>
    <dbReference type="NCBI Taxonomy" id="67294"/>
    <lineage>
        <taxon>Bacteria</taxon>
        <taxon>Bacillati</taxon>
        <taxon>Actinomycetota</taxon>
        <taxon>Actinomycetes</taxon>
        <taxon>Kitasatosporales</taxon>
        <taxon>Streptomycetaceae</taxon>
        <taxon>Streptomyces</taxon>
    </lineage>
</organism>
<gene>
    <name evidence="3" type="ORF">K7395_10650</name>
</gene>
<feature type="compositionally biased region" description="Low complexity" evidence="1">
    <location>
        <begin position="148"/>
        <end position="177"/>
    </location>
</feature>
<keyword evidence="4" id="KW-1185">Reference proteome</keyword>
<protein>
    <submittedName>
        <fullName evidence="3">DUF3152 domain-containing protein</fullName>
    </submittedName>
</protein>
<accession>A0ABY4USC9</accession>
<evidence type="ECO:0000256" key="1">
    <source>
        <dbReference type="SAM" id="MobiDB-lite"/>
    </source>
</evidence>